<organism evidence="2 3">
    <name type="scientific">Eumeta variegata</name>
    <name type="common">Bagworm moth</name>
    <name type="synonym">Eumeta japonica</name>
    <dbReference type="NCBI Taxonomy" id="151549"/>
    <lineage>
        <taxon>Eukaryota</taxon>
        <taxon>Metazoa</taxon>
        <taxon>Ecdysozoa</taxon>
        <taxon>Arthropoda</taxon>
        <taxon>Hexapoda</taxon>
        <taxon>Insecta</taxon>
        <taxon>Pterygota</taxon>
        <taxon>Neoptera</taxon>
        <taxon>Endopterygota</taxon>
        <taxon>Lepidoptera</taxon>
        <taxon>Glossata</taxon>
        <taxon>Ditrysia</taxon>
        <taxon>Tineoidea</taxon>
        <taxon>Psychidae</taxon>
        <taxon>Oiketicinae</taxon>
        <taxon>Eumeta</taxon>
    </lineage>
</organism>
<keyword evidence="3" id="KW-1185">Reference proteome</keyword>
<sequence>MGRRPPAPLVIRFSQGGPPPSLLAANGRPLFTRRRKATVLVDLFSQTLASAGPMRRGADDADAERRSRPIGKIFNLTWRSGAGGLHLSLSRRHRGVGRGRSRNPTAESP</sequence>
<dbReference type="Proteomes" id="UP000299102">
    <property type="component" value="Unassembled WGS sequence"/>
</dbReference>
<gene>
    <name evidence="2" type="ORF">EVAR_92528_1</name>
</gene>
<evidence type="ECO:0000313" key="2">
    <source>
        <dbReference type="EMBL" id="GBP10009.1"/>
    </source>
</evidence>
<accession>A0A4C1T671</accession>
<dbReference type="EMBL" id="BGZK01000038">
    <property type="protein sequence ID" value="GBP10009.1"/>
    <property type="molecule type" value="Genomic_DNA"/>
</dbReference>
<dbReference type="AlphaFoldDB" id="A0A4C1T671"/>
<protein>
    <submittedName>
        <fullName evidence="2">Uncharacterized protein</fullName>
    </submittedName>
</protein>
<feature type="region of interest" description="Disordered" evidence="1">
    <location>
        <begin position="87"/>
        <end position="109"/>
    </location>
</feature>
<feature type="region of interest" description="Disordered" evidence="1">
    <location>
        <begin position="1"/>
        <end position="26"/>
    </location>
</feature>
<feature type="compositionally biased region" description="Basic residues" evidence="1">
    <location>
        <begin position="89"/>
        <end position="101"/>
    </location>
</feature>
<proteinExistence type="predicted"/>
<reference evidence="2 3" key="1">
    <citation type="journal article" date="2019" name="Commun. Biol.">
        <title>The bagworm genome reveals a unique fibroin gene that provides high tensile strength.</title>
        <authorList>
            <person name="Kono N."/>
            <person name="Nakamura H."/>
            <person name="Ohtoshi R."/>
            <person name="Tomita M."/>
            <person name="Numata K."/>
            <person name="Arakawa K."/>
        </authorList>
    </citation>
    <scope>NUCLEOTIDE SEQUENCE [LARGE SCALE GENOMIC DNA]</scope>
</reference>
<evidence type="ECO:0000256" key="1">
    <source>
        <dbReference type="SAM" id="MobiDB-lite"/>
    </source>
</evidence>
<name>A0A4C1T671_EUMVA</name>
<comment type="caution">
    <text evidence="2">The sequence shown here is derived from an EMBL/GenBank/DDBJ whole genome shotgun (WGS) entry which is preliminary data.</text>
</comment>
<evidence type="ECO:0000313" key="3">
    <source>
        <dbReference type="Proteomes" id="UP000299102"/>
    </source>
</evidence>